<protein>
    <submittedName>
        <fullName evidence="1">Uncharacterized protein</fullName>
    </submittedName>
</protein>
<dbReference type="RefSeq" id="WP_162530949.1">
    <property type="nucleotide sequence ID" value="NZ_VWPK01000188.1"/>
</dbReference>
<name>A0A5M6IHL8_9PROT</name>
<keyword evidence="2" id="KW-1185">Reference proteome</keyword>
<organism evidence="1 2">
    <name type="scientific">Rhodovastum atsumiense</name>
    <dbReference type="NCBI Taxonomy" id="504468"/>
    <lineage>
        <taxon>Bacteria</taxon>
        <taxon>Pseudomonadati</taxon>
        <taxon>Pseudomonadota</taxon>
        <taxon>Alphaproteobacteria</taxon>
        <taxon>Acetobacterales</taxon>
        <taxon>Acetobacteraceae</taxon>
        <taxon>Rhodovastum</taxon>
    </lineage>
</organism>
<accession>A0A5M6IHL8</accession>
<reference evidence="1 2" key="1">
    <citation type="submission" date="2019-09" db="EMBL/GenBank/DDBJ databases">
        <title>Genome sequence of Rhodovastum atsumiense, a diverse member of the Acetobacteraceae family of non-sulfur purple photosynthetic bacteria.</title>
        <authorList>
            <person name="Meyer T."/>
            <person name="Kyndt J."/>
        </authorList>
    </citation>
    <scope>NUCLEOTIDE SEQUENCE [LARGE SCALE GENOMIC DNA]</scope>
    <source>
        <strain evidence="1 2">DSM 21279</strain>
    </source>
</reference>
<evidence type="ECO:0000313" key="1">
    <source>
        <dbReference type="EMBL" id="KAA5607786.1"/>
    </source>
</evidence>
<dbReference type="EMBL" id="VWPK01000188">
    <property type="protein sequence ID" value="KAA5607786.1"/>
    <property type="molecule type" value="Genomic_DNA"/>
</dbReference>
<evidence type="ECO:0000313" key="2">
    <source>
        <dbReference type="Proteomes" id="UP000325255"/>
    </source>
</evidence>
<dbReference type="AlphaFoldDB" id="A0A5M6IHL8"/>
<gene>
    <name evidence="1" type="ORF">F1189_31995</name>
</gene>
<dbReference type="Proteomes" id="UP000325255">
    <property type="component" value="Unassembled WGS sequence"/>
</dbReference>
<sequence length="62" mass="6726">MFTFFAGSFHVVFAGGVTENTGRLIAALPRNAFVSRNAVLAMANREVKRRAGSARSPFKAPR</sequence>
<comment type="caution">
    <text evidence="1">The sequence shown here is derived from an EMBL/GenBank/DDBJ whole genome shotgun (WGS) entry which is preliminary data.</text>
</comment>
<proteinExistence type="predicted"/>